<dbReference type="InterPro" id="IPR024455">
    <property type="entry name" value="Phage_capsid"/>
</dbReference>
<name>A0AA41X7X7_9BACI</name>
<evidence type="ECO:0000313" key="4">
    <source>
        <dbReference type="EMBL" id="MCP8970566.1"/>
    </source>
</evidence>
<protein>
    <submittedName>
        <fullName evidence="4">Phage major capsid protein</fullName>
    </submittedName>
</protein>
<gene>
    <name evidence="4" type="ORF">NK662_18775</name>
</gene>
<dbReference type="Proteomes" id="UP001156102">
    <property type="component" value="Unassembled WGS sequence"/>
</dbReference>
<organism evidence="4 5">
    <name type="scientific">Ectobacillus ponti</name>
    <dbReference type="NCBI Taxonomy" id="2961894"/>
    <lineage>
        <taxon>Bacteria</taxon>
        <taxon>Bacillati</taxon>
        <taxon>Bacillota</taxon>
        <taxon>Bacilli</taxon>
        <taxon>Bacillales</taxon>
        <taxon>Bacillaceae</taxon>
        <taxon>Ectobacillus</taxon>
    </lineage>
</organism>
<evidence type="ECO:0000259" key="3">
    <source>
        <dbReference type="Pfam" id="PF05065"/>
    </source>
</evidence>
<reference evidence="4" key="1">
    <citation type="submission" date="2022-07" db="EMBL/GenBank/DDBJ databases">
        <authorList>
            <person name="Li W.-J."/>
            <person name="Deng Q.-Q."/>
        </authorList>
    </citation>
    <scope>NUCLEOTIDE SEQUENCE</scope>
    <source>
        <strain evidence="4">SYSU M60031</strain>
    </source>
</reference>
<feature type="domain" description="Phage capsid-like C-terminal" evidence="3">
    <location>
        <begin position="133"/>
        <end position="400"/>
    </location>
</feature>
<comment type="caution">
    <text evidence="4">The sequence shown here is derived from an EMBL/GenBank/DDBJ whole genome shotgun (WGS) entry which is preliminary data.</text>
</comment>
<keyword evidence="5" id="KW-1185">Reference proteome</keyword>
<evidence type="ECO:0000313" key="5">
    <source>
        <dbReference type="Proteomes" id="UP001156102"/>
    </source>
</evidence>
<proteinExistence type="predicted"/>
<feature type="coiled-coil region" evidence="2">
    <location>
        <begin position="7"/>
        <end position="56"/>
    </location>
</feature>
<dbReference type="InterPro" id="IPR054612">
    <property type="entry name" value="Phage_capsid-like_C"/>
</dbReference>
<dbReference type="EMBL" id="JANCLT010000012">
    <property type="protein sequence ID" value="MCP8970566.1"/>
    <property type="molecule type" value="Genomic_DNA"/>
</dbReference>
<evidence type="ECO:0000256" key="1">
    <source>
        <dbReference type="ARBA" id="ARBA00004328"/>
    </source>
</evidence>
<dbReference type="Pfam" id="PF05065">
    <property type="entry name" value="Phage_capsid"/>
    <property type="match status" value="1"/>
</dbReference>
<dbReference type="RefSeq" id="WP_254760482.1">
    <property type="nucleotide sequence ID" value="NZ_JANCLT010000012.1"/>
</dbReference>
<dbReference type="NCBIfam" id="TIGR01554">
    <property type="entry name" value="major_cap_HK97"/>
    <property type="match status" value="1"/>
</dbReference>
<dbReference type="SUPFAM" id="SSF56563">
    <property type="entry name" value="Major capsid protein gp5"/>
    <property type="match status" value="1"/>
</dbReference>
<dbReference type="Gene3D" id="3.30.2320.10">
    <property type="entry name" value="hypothetical protein PF0899 domain"/>
    <property type="match status" value="1"/>
</dbReference>
<keyword evidence="2" id="KW-0175">Coiled coil</keyword>
<accession>A0AA41X7X7</accession>
<dbReference type="Gene3D" id="3.30.2400.10">
    <property type="entry name" value="Major capsid protein gp5"/>
    <property type="match status" value="1"/>
</dbReference>
<evidence type="ECO:0000256" key="2">
    <source>
        <dbReference type="SAM" id="Coils"/>
    </source>
</evidence>
<comment type="subcellular location">
    <subcellularLocation>
        <location evidence="1">Virion</location>
    </subcellularLocation>
</comment>
<dbReference type="AlphaFoldDB" id="A0AA41X7X7"/>
<sequence length="413" mass="46245">MANVHTILELRRQRANVVKQYEEVLNRHKEEKRSLTQEEENQLDKLHNEEVSLRKQIEREEYLEEQNKSLAGHENRFMADDKEKAEVNKDEYRSVFSKWLTGGVEMLSTEERNLLFSQRSEERAMSAGTNTAGGYTVPQGFYNKLIEALKFYGGMRDVANVIQTEMGNALPIPSVNDTSQVGAIVAENTAVTQQDVTFGQVTLNAYKYTSKLILVSMELLQDSAFNLEDYLAKALGVRIGRIHNTHFTTGTGTSQPQGVVTGATLGTTGATGQTTSIVYDDLIELEHAVDIAYRPNAQFMMHDSTLKSLKKLKDSYGRPLWLPGLAFKEPDTINGYKYTLNNDMATMAASAKSMLFGDFSNYWIRDVLGITLVRFNEKYMDSGQVGFVAFARADGKLVNAGTNPIAYYQNSAT</sequence>